<protein>
    <submittedName>
        <fullName evidence="2">RNA-directed DNA polymerase</fullName>
    </submittedName>
</protein>
<dbReference type="CDD" id="cd01646">
    <property type="entry name" value="RT_Bac_retron_I"/>
    <property type="match status" value="1"/>
</dbReference>
<evidence type="ECO:0000313" key="2">
    <source>
        <dbReference type="EMBL" id="MFD2046454.1"/>
    </source>
</evidence>
<proteinExistence type="predicted"/>
<comment type="caution">
    <text evidence="2">The sequence shown here is derived from an EMBL/GenBank/DDBJ whole genome shotgun (WGS) entry which is preliminary data.</text>
</comment>
<dbReference type="PROSITE" id="PS50878">
    <property type="entry name" value="RT_POL"/>
    <property type="match status" value="1"/>
</dbReference>
<keyword evidence="2" id="KW-0808">Transferase</keyword>
<keyword evidence="2" id="KW-0695">RNA-directed DNA polymerase</keyword>
<gene>
    <name evidence="2" type="ORF">ACFSJF_19475</name>
</gene>
<dbReference type="Proteomes" id="UP001597383">
    <property type="component" value="Unassembled WGS sequence"/>
</dbReference>
<evidence type="ECO:0000313" key="3">
    <source>
        <dbReference type="Proteomes" id="UP001597383"/>
    </source>
</evidence>
<sequence>MTTKKVSLKKILNEYKFGRYFSMSYLIKYGYFDFKYNSKQHEEDYILSNIVFKKVFNTNELNDRYIEIEKLVNFKSKKETVPVELSIYKNEDERRIYKLPNIYSYICLCRHLSEYKDIYIEILGSSNKSLSKDFYSSSFLTGKIKREDNRIGKRKLFKTDILNFYPSIYTHSIPWVLVGKTEAKRNRNKKGEYYNVLDTLIQKCQLGETHGIPTGSFASKLIAEIYMCKIDEKLSEYQYVRYVDDFEFPYNDESEKSKFYRDLNKTLNSINLKVKVEKNQIDSFPFQDSNNLAFFFDYFTRTNETIKNQQKRIYNFIEESIFKEREGYKGSLILMFKALKESLSKGQLHQDAFTTPMLNKLFNLVLMRPSLSVNYLEFVDVLEEEKIENELKHGIINIQSQIRENISQYIDLNYSQELFSLLSIFYYLDILTVCSNHQLLKIIKEMDDLSSILSFEILLNDKSNINEVLFETIETKLENSSSWEEEFWLFKYHVLHKINKDKRSKLYKDYKNYIYNKYNNGVVKSKFFDKKNLKCISSPINVEWQHINSDQDISKFFKVLLEKKLCFIQIN</sequence>
<keyword evidence="2" id="KW-0548">Nucleotidyltransferase</keyword>
<dbReference type="RefSeq" id="WP_377558431.1">
    <property type="nucleotide sequence ID" value="NZ_JBHUHQ010000038.1"/>
</dbReference>
<feature type="domain" description="Reverse transcriptase" evidence="1">
    <location>
        <begin position="1"/>
        <end position="333"/>
    </location>
</feature>
<keyword evidence="3" id="KW-1185">Reference proteome</keyword>
<dbReference type="GO" id="GO:0003964">
    <property type="term" value="F:RNA-directed DNA polymerase activity"/>
    <property type="evidence" value="ECO:0007669"/>
    <property type="project" value="UniProtKB-KW"/>
</dbReference>
<dbReference type="Pfam" id="PF00078">
    <property type="entry name" value="RVT_1"/>
    <property type="match status" value="1"/>
</dbReference>
<name>A0ABW4W529_9BACI</name>
<dbReference type="InterPro" id="IPR000477">
    <property type="entry name" value="RT_dom"/>
</dbReference>
<accession>A0ABW4W529</accession>
<dbReference type="EMBL" id="JBHUHQ010000038">
    <property type="protein sequence ID" value="MFD2046454.1"/>
    <property type="molecule type" value="Genomic_DNA"/>
</dbReference>
<reference evidence="3" key="1">
    <citation type="journal article" date="2019" name="Int. J. Syst. Evol. Microbiol.">
        <title>The Global Catalogue of Microorganisms (GCM) 10K type strain sequencing project: providing services to taxonomists for standard genome sequencing and annotation.</title>
        <authorList>
            <consortium name="The Broad Institute Genomics Platform"/>
            <consortium name="The Broad Institute Genome Sequencing Center for Infectious Disease"/>
            <person name="Wu L."/>
            <person name="Ma J."/>
        </authorList>
    </citation>
    <scope>NUCLEOTIDE SEQUENCE [LARGE SCALE GENOMIC DNA]</scope>
    <source>
        <strain evidence="3">R28</strain>
    </source>
</reference>
<organism evidence="2 3">
    <name type="scientific">Ornithinibacillus salinisoli</name>
    <dbReference type="NCBI Taxonomy" id="1848459"/>
    <lineage>
        <taxon>Bacteria</taxon>
        <taxon>Bacillati</taxon>
        <taxon>Bacillota</taxon>
        <taxon>Bacilli</taxon>
        <taxon>Bacillales</taxon>
        <taxon>Bacillaceae</taxon>
        <taxon>Ornithinibacillus</taxon>
    </lineage>
</organism>
<evidence type="ECO:0000259" key="1">
    <source>
        <dbReference type="PROSITE" id="PS50878"/>
    </source>
</evidence>